<comment type="caution">
    <text evidence="1">The sequence shown here is derived from an EMBL/GenBank/DDBJ whole genome shotgun (WGS) entry which is preliminary data.</text>
</comment>
<dbReference type="AlphaFoldDB" id="A0A2G6KIJ9"/>
<gene>
    <name evidence="1" type="ORF">CSA56_03905</name>
</gene>
<dbReference type="EMBL" id="PDSK01000041">
    <property type="protein sequence ID" value="PIE35498.1"/>
    <property type="molecule type" value="Genomic_DNA"/>
</dbReference>
<evidence type="ECO:0000313" key="2">
    <source>
        <dbReference type="Proteomes" id="UP000230821"/>
    </source>
</evidence>
<dbReference type="Gene3D" id="3.30.565.10">
    <property type="entry name" value="Histidine kinase-like ATPase, C-terminal domain"/>
    <property type="match status" value="1"/>
</dbReference>
<dbReference type="SUPFAM" id="SSF55874">
    <property type="entry name" value="ATPase domain of HSP90 chaperone/DNA topoisomerase II/histidine kinase"/>
    <property type="match status" value="1"/>
</dbReference>
<dbReference type="Proteomes" id="UP000230821">
    <property type="component" value="Unassembled WGS sequence"/>
</dbReference>
<organism evidence="1 2">
    <name type="scientific">candidate division KSB3 bacterium</name>
    <dbReference type="NCBI Taxonomy" id="2044937"/>
    <lineage>
        <taxon>Bacteria</taxon>
        <taxon>candidate division KSB3</taxon>
    </lineage>
</organism>
<accession>A0A2G6KIJ9</accession>
<reference evidence="1 2" key="1">
    <citation type="submission" date="2017-10" db="EMBL/GenBank/DDBJ databases">
        <title>Novel microbial diversity and functional potential in the marine mammal oral microbiome.</title>
        <authorList>
            <person name="Dudek N.K."/>
            <person name="Sun C.L."/>
            <person name="Burstein D."/>
            <person name="Kantor R.S."/>
            <person name="Aliaga Goltsman D.S."/>
            <person name="Bik E.M."/>
            <person name="Thomas B.C."/>
            <person name="Banfield J.F."/>
            <person name="Relman D.A."/>
        </authorList>
    </citation>
    <scope>NUCLEOTIDE SEQUENCE [LARGE SCALE GENOMIC DNA]</scope>
    <source>
        <strain evidence="1">DOLJORAL78_47_16</strain>
    </source>
</reference>
<evidence type="ECO:0000313" key="1">
    <source>
        <dbReference type="EMBL" id="PIE35498.1"/>
    </source>
</evidence>
<dbReference type="InterPro" id="IPR036890">
    <property type="entry name" value="HATPase_C_sf"/>
</dbReference>
<evidence type="ECO:0008006" key="3">
    <source>
        <dbReference type="Google" id="ProtNLM"/>
    </source>
</evidence>
<protein>
    <recommendedName>
        <fullName evidence="3">Histidine kinase/HSP90-like ATPase domain-containing protein</fullName>
    </recommendedName>
</protein>
<sequence length="82" mass="9090">MMSEDDGVSLSPTQFSQLWTPYYQGEKYLTGEEDGVGLGLVMVASLIWTVGETCRAYNREEQPGMVVKLHIPPDTTFAKTST</sequence>
<name>A0A2G6KIJ9_9BACT</name>
<proteinExistence type="predicted"/>